<keyword evidence="4 11" id="KW-0602">Photosynthesis</keyword>
<evidence type="ECO:0000256" key="1">
    <source>
        <dbReference type="ARBA" id="ARBA00001962"/>
    </source>
</evidence>
<dbReference type="InterPro" id="IPR008434">
    <property type="entry name" value="AcsF"/>
</dbReference>
<comment type="cofactor">
    <cofactor evidence="1 11">
        <name>Fe cation</name>
        <dbReference type="ChEBI" id="CHEBI:24875"/>
    </cofactor>
</comment>
<evidence type="ECO:0000259" key="13">
    <source>
        <dbReference type="Pfam" id="PF02915"/>
    </source>
</evidence>
<name>A0A9Q2NXR4_9RHOB</name>
<dbReference type="GO" id="GO:0005506">
    <property type="term" value="F:iron ion binding"/>
    <property type="evidence" value="ECO:0007669"/>
    <property type="project" value="UniProtKB-UniRule"/>
</dbReference>
<dbReference type="EC" id="1.14.13.81" evidence="11"/>
<keyword evidence="5 11" id="KW-0479">Metal-binding</keyword>
<dbReference type="OrthoDB" id="141643at2"/>
<evidence type="ECO:0000256" key="3">
    <source>
        <dbReference type="ARBA" id="ARBA00006550"/>
    </source>
</evidence>
<evidence type="ECO:0000256" key="4">
    <source>
        <dbReference type="ARBA" id="ARBA00022531"/>
    </source>
</evidence>
<dbReference type="NCBIfam" id="NF010172">
    <property type="entry name" value="PRK13654.1"/>
    <property type="match status" value="1"/>
</dbReference>
<comment type="pathway">
    <text evidence="2">Porphyrin-containing compound metabolism; chlorophyll biosynthesis.</text>
</comment>
<keyword evidence="7 11" id="KW-0560">Oxidoreductase</keyword>
<reference evidence="14 17" key="1">
    <citation type="submission" date="2021-01" db="EMBL/GenBank/DDBJ databases">
        <title>Diatom-associated Roseobacters Show Island Model of Population Structure.</title>
        <authorList>
            <person name="Qu L."/>
            <person name="Feng X."/>
            <person name="Chen Y."/>
            <person name="Li L."/>
            <person name="Wang X."/>
            <person name="Hu Z."/>
            <person name="Wang H."/>
            <person name="Luo H."/>
        </authorList>
    </citation>
    <scope>NUCLEOTIDE SEQUENCE</scope>
    <source>
        <strain evidence="15 17">CC28-63</strain>
        <strain evidence="14">CC28-69</strain>
    </source>
</reference>
<accession>A0A9Q2NXR4</accession>
<evidence type="ECO:0000256" key="5">
    <source>
        <dbReference type="ARBA" id="ARBA00022723"/>
    </source>
</evidence>
<dbReference type="Proteomes" id="UP000755667">
    <property type="component" value="Unassembled WGS sequence"/>
</dbReference>
<dbReference type="GO" id="GO:0036070">
    <property type="term" value="P:light-independent bacteriochlorophyll biosynthetic process"/>
    <property type="evidence" value="ECO:0007669"/>
    <property type="project" value="UniProtKB-UniRule"/>
</dbReference>
<evidence type="ECO:0000256" key="9">
    <source>
        <dbReference type="ARBA" id="ARBA00023171"/>
    </source>
</evidence>
<feature type="region of interest" description="Disordered" evidence="12">
    <location>
        <begin position="1"/>
        <end position="20"/>
    </location>
</feature>
<comment type="similarity">
    <text evidence="3 11">Belongs to the AcsF family.</text>
</comment>
<sequence>MNMQVPQNSRTSGATHTADATTVEESLAIQEEQAKYDDNFATETAMANTLLTPRFYTTDFDELDAINVDGIRAEWDELIAQMEADPNKGHFKKNEDWDHVDWENMEPQLKKEFIDFLISSCTAEFSGCVLYKEMKRRGNNKDITQLFQLMARDEARHAGFINDALREAGLRVNLGFLTQSKKYTYFRPKFIYYATYLSEKIGYARYITIFRHLEANPELRFHPIFKWFEEWCNDEFSHGEAFALLMKTDPKLTSGRNVYWIKFFLTAVYATMYVRDHQRPAFHKALGVDPDWYAHEVFTKTSELTKQIFPITLDIDHPRWQPTLERLQRANVQIATGKKQGGLGGKLKELVGSAKAASCFVSLYFIPVKTHKVPAVTRLVPSY</sequence>
<dbReference type="SUPFAM" id="SSF47240">
    <property type="entry name" value="Ferritin-like"/>
    <property type="match status" value="1"/>
</dbReference>
<dbReference type="Proteomes" id="UP000809440">
    <property type="component" value="Unassembled WGS sequence"/>
</dbReference>
<evidence type="ECO:0000256" key="11">
    <source>
        <dbReference type="HAMAP-Rule" id="MF_01840"/>
    </source>
</evidence>
<comment type="pathway">
    <text evidence="11">Porphyrin-containing compound metabolism; bacteriochlorophyll biosynthesis (light-independent).</text>
</comment>
<evidence type="ECO:0000256" key="7">
    <source>
        <dbReference type="ARBA" id="ARBA00023002"/>
    </source>
</evidence>
<organism evidence="14 16">
    <name type="scientific">Marivita cryptomonadis</name>
    <dbReference type="NCBI Taxonomy" id="505252"/>
    <lineage>
        <taxon>Bacteria</taxon>
        <taxon>Pseudomonadati</taxon>
        <taxon>Pseudomonadota</taxon>
        <taxon>Alphaproteobacteria</taxon>
        <taxon>Rhodobacterales</taxon>
        <taxon>Roseobacteraceae</taxon>
        <taxon>Marivita</taxon>
    </lineage>
</organism>
<dbReference type="NCBIfam" id="TIGR02029">
    <property type="entry name" value="AcsF"/>
    <property type="match status" value="1"/>
</dbReference>
<evidence type="ECO:0000256" key="6">
    <source>
        <dbReference type="ARBA" id="ARBA00022857"/>
    </source>
</evidence>
<gene>
    <name evidence="11 14" type="primary">acsF</name>
    <name evidence="14" type="ORF">JQX41_10750</name>
    <name evidence="15" type="ORF">JQX48_10755</name>
</gene>
<comment type="function">
    <text evidence="11">Catalyzes the formation of the isocyclic ring in chlorophyll biosynthesis. Mediates the cyclase reaction, which results in the formation of divinylprotochlorophyllide (Pchlide) characteristic of all chlorophylls from magnesium-protoporphyrin IX 13-monomethyl ester (MgPMME).</text>
</comment>
<dbReference type="PANTHER" id="PTHR31053">
    <property type="entry name" value="MAGNESIUM-PROTOPORPHYRIN IX MONOMETHYL ESTER [OXIDATIVE] CYCLASE, CHLOROPLASTIC"/>
    <property type="match status" value="1"/>
</dbReference>
<dbReference type="HAMAP" id="MF_01840">
    <property type="entry name" value="AcsF"/>
    <property type="match status" value="1"/>
</dbReference>
<evidence type="ECO:0000256" key="10">
    <source>
        <dbReference type="ARBA" id="ARBA00049231"/>
    </source>
</evidence>
<evidence type="ECO:0000256" key="12">
    <source>
        <dbReference type="SAM" id="MobiDB-lite"/>
    </source>
</evidence>
<dbReference type="GO" id="GO:0015979">
    <property type="term" value="P:photosynthesis"/>
    <property type="evidence" value="ECO:0007669"/>
    <property type="project" value="UniProtKB-UniRule"/>
</dbReference>
<evidence type="ECO:0000256" key="2">
    <source>
        <dbReference type="ARBA" id="ARBA00005173"/>
    </source>
</evidence>
<keyword evidence="9 11" id="KW-0149">Chlorophyll biosynthesis</keyword>
<comment type="catalytic activity">
    <reaction evidence="10 11">
        <text>Mg-protoporphyrin IX 13-monomethyl ester + 3 NADPH + 3 O2 + 2 H(+) = 3,8-divinyl protochlorophyllide a + 3 NADP(+) + 5 H2O</text>
        <dbReference type="Rhea" id="RHEA:33235"/>
        <dbReference type="ChEBI" id="CHEBI:15377"/>
        <dbReference type="ChEBI" id="CHEBI:15378"/>
        <dbReference type="ChEBI" id="CHEBI:15379"/>
        <dbReference type="ChEBI" id="CHEBI:57783"/>
        <dbReference type="ChEBI" id="CHEBI:58349"/>
        <dbReference type="ChEBI" id="CHEBI:58632"/>
        <dbReference type="ChEBI" id="CHEBI:60491"/>
        <dbReference type="EC" id="1.14.13.81"/>
    </reaction>
</comment>
<dbReference type="InterPro" id="IPR009078">
    <property type="entry name" value="Ferritin-like_SF"/>
</dbReference>
<dbReference type="EMBL" id="JAFBXF010000006">
    <property type="protein sequence ID" value="MBM2417451.1"/>
    <property type="molecule type" value="Genomic_DNA"/>
</dbReference>
<protein>
    <recommendedName>
        <fullName evidence="11">Aerobic magnesium-protoporphyrin IX monomethyl ester [oxidative] cyclase</fullName>
        <shortName evidence="11">Aerobic Mg-protoporphyrin IX monomethyl ester oxidative cyclase</shortName>
        <ecNumber evidence="11">1.14.13.81</ecNumber>
    </recommendedName>
</protein>
<dbReference type="EMBL" id="JAFBXE010000006">
    <property type="protein sequence ID" value="MBM2412783.1"/>
    <property type="molecule type" value="Genomic_DNA"/>
</dbReference>
<dbReference type="RefSeq" id="WP_085627453.1">
    <property type="nucleotide sequence ID" value="NZ_JAFBWU010000006.1"/>
</dbReference>
<dbReference type="InterPro" id="IPR003251">
    <property type="entry name" value="Rr_diiron-bd_dom"/>
</dbReference>
<evidence type="ECO:0000313" key="16">
    <source>
        <dbReference type="Proteomes" id="UP000755667"/>
    </source>
</evidence>
<keyword evidence="8 11" id="KW-0408">Iron</keyword>
<evidence type="ECO:0000313" key="15">
    <source>
        <dbReference type="EMBL" id="MBM2417451.1"/>
    </source>
</evidence>
<dbReference type="AlphaFoldDB" id="A0A9Q2NXR4"/>
<evidence type="ECO:0000256" key="8">
    <source>
        <dbReference type="ARBA" id="ARBA00023004"/>
    </source>
</evidence>
<keyword evidence="11" id="KW-0077">Bacteriochlorophyll biosynthesis</keyword>
<keyword evidence="6 11" id="KW-0521">NADP</keyword>
<evidence type="ECO:0000313" key="17">
    <source>
        <dbReference type="Proteomes" id="UP000809440"/>
    </source>
</evidence>
<keyword evidence="17" id="KW-1185">Reference proteome</keyword>
<dbReference type="PANTHER" id="PTHR31053:SF2">
    <property type="entry name" value="MAGNESIUM-PROTOPORPHYRIN IX MONOMETHYL ESTER [OXIDATIVE] CYCLASE, CHLOROPLASTIC"/>
    <property type="match status" value="1"/>
</dbReference>
<comment type="caution">
    <text evidence="14">The sequence shown here is derived from an EMBL/GenBank/DDBJ whole genome shotgun (WGS) entry which is preliminary data.</text>
</comment>
<dbReference type="Pfam" id="PF02915">
    <property type="entry name" value="Rubrerythrin"/>
    <property type="match status" value="1"/>
</dbReference>
<proteinExistence type="inferred from homology"/>
<feature type="domain" description="Rubrerythrin diiron-binding" evidence="13">
    <location>
        <begin position="115"/>
        <end position="245"/>
    </location>
</feature>
<dbReference type="GeneID" id="62639158"/>
<evidence type="ECO:0000313" key="14">
    <source>
        <dbReference type="EMBL" id="MBM2412783.1"/>
    </source>
</evidence>
<dbReference type="GO" id="GO:0048529">
    <property type="term" value="F:magnesium-protoporphyrin IX monomethyl ester (oxidative) cyclase activity"/>
    <property type="evidence" value="ECO:0007669"/>
    <property type="project" value="UniProtKB-UniRule"/>
</dbReference>